<dbReference type="GO" id="GO:0000271">
    <property type="term" value="P:polysaccharide biosynthetic process"/>
    <property type="evidence" value="ECO:0007669"/>
    <property type="project" value="UniProtKB-KW"/>
</dbReference>
<dbReference type="PANTHER" id="PTHR30576:SF4">
    <property type="entry name" value="UNDECAPRENYL-PHOSPHATE GALACTOSE PHOSPHOTRANSFERASE"/>
    <property type="match status" value="1"/>
</dbReference>
<gene>
    <name evidence="11" type="ORF">Ga0080574_TMP2536</name>
</gene>
<dbReference type="GO" id="GO:0016780">
    <property type="term" value="F:phosphotransferase activity, for other substituted phosphate groups"/>
    <property type="evidence" value="ECO:0007669"/>
    <property type="project" value="TreeGrafter"/>
</dbReference>
<dbReference type="RefSeq" id="WP_076699713.1">
    <property type="nucleotide sequence ID" value="NZ_CP015093.1"/>
</dbReference>
<proteinExistence type="inferred from homology"/>
<keyword evidence="6 9" id="KW-1133">Transmembrane helix</keyword>
<accession>A0A1P8UU00</accession>
<dbReference type="Proteomes" id="UP000187059">
    <property type="component" value="Chromosome"/>
</dbReference>
<evidence type="ECO:0000256" key="6">
    <source>
        <dbReference type="ARBA" id="ARBA00022989"/>
    </source>
</evidence>
<dbReference type="KEGG" id="paby:Ga0080574_TMP2536"/>
<keyword evidence="3" id="KW-1003">Cell membrane</keyword>
<evidence type="ECO:0000256" key="3">
    <source>
        <dbReference type="ARBA" id="ARBA00022475"/>
    </source>
</evidence>
<organism evidence="11 12">
    <name type="scientific">Salipiger abyssi</name>
    <dbReference type="NCBI Taxonomy" id="1250539"/>
    <lineage>
        <taxon>Bacteria</taxon>
        <taxon>Pseudomonadati</taxon>
        <taxon>Pseudomonadota</taxon>
        <taxon>Alphaproteobacteria</taxon>
        <taxon>Rhodobacterales</taxon>
        <taxon>Roseobacteraceae</taxon>
        <taxon>Salipiger</taxon>
    </lineage>
</organism>
<dbReference type="STRING" id="1250539.Ga0080574_TMP2536"/>
<evidence type="ECO:0000256" key="7">
    <source>
        <dbReference type="ARBA" id="ARBA00023136"/>
    </source>
</evidence>
<dbReference type="GO" id="GO:0005886">
    <property type="term" value="C:plasma membrane"/>
    <property type="evidence" value="ECO:0007669"/>
    <property type="project" value="UniProtKB-SubCell"/>
</dbReference>
<dbReference type="InterPro" id="IPR003362">
    <property type="entry name" value="Bact_transf"/>
</dbReference>
<evidence type="ECO:0000259" key="10">
    <source>
        <dbReference type="Pfam" id="PF02397"/>
    </source>
</evidence>
<dbReference type="OrthoDB" id="9808602at2"/>
<evidence type="ECO:0000256" key="1">
    <source>
        <dbReference type="ARBA" id="ARBA00004236"/>
    </source>
</evidence>
<reference evidence="11 12" key="1">
    <citation type="submission" date="2016-04" db="EMBL/GenBank/DDBJ databases">
        <title>Deep-sea bacteria in the southern Pacific.</title>
        <authorList>
            <person name="Tang K."/>
        </authorList>
    </citation>
    <scope>NUCLEOTIDE SEQUENCE [LARGE SCALE GENOMIC DNA]</scope>
    <source>
        <strain evidence="11 12">JLT2014</strain>
    </source>
</reference>
<comment type="subcellular location">
    <subcellularLocation>
        <location evidence="1">Cell membrane</location>
    </subcellularLocation>
</comment>
<evidence type="ECO:0000313" key="12">
    <source>
        <dbReference type="Proteomes" id="UP000187059"/>
    </source>
</evidence>
<keyword evidence="7 9" id="KW-0472">Membrane</keyword>
<sequence>MSDTSTNSTNLEPYEIAAGVKSERFYHGFAKRPFDLFLAALMLPILVPVIALLYVAVRLEGGPGFFGHHRVGRNGQVFRCWKIRTMVPDAKERLEHLLANDPQARAEWESDRKLRNDPRVTRLGAFLRKSSLDELPQIWNVLKGEMSLIGPRPVTAPELERYGGHKWIYQSMRPGITGLWQVSGRNEVSYDERVQLDANYFRELSLVSDVRILLQTVGAVLNRTGC</sequence>
<comment type="similarity">
    <text evidence="2">Belongs to the bacterial sugar transferase family.</text>
</comment>
<dbReference type="EMBL" id="CP015093">
    <property type="protein sequence ID" value="APZ52870.1"/>
    <property type="molecule type" value="Genomic_DNA"/>
</dbReference>
<keyword evidence="5 9" id="KW-0812">Transmembrane</keyword>
<evidence type="ECO:0000256" key="9">
    <source>
        <dbReference type="SAM" id="Phobius"/>
    </source>
</evidence>
<dbReference type="PANTHER" id="PTHR30576">
    <property type="entry name" value="COLANIC BIOSYNTHESIS UDP-GLUCOSE LIPID CARRIER TRANSFERASE"/>
    <property type="match status" value="1"/>
</dbReference>
<dbReference type="Pfam" id="PF02397">
    <property type="entry name" value="Bac_transf"/>
    <property type="match status" value="1"/>
</dbReference>
<dbReference type="AlphaFoldDB" id="A0A1P8UU00"/>
<evidence type="ECO:0000256" key="8">
    <source>
        <dbReference type="ARBA" id="ARBA00023169"/>
    </source>
</evidence>
<evidence type="ECO:0000313" key="11">
    <source>
        <dbReference type="EMBL" id="APZ52870.1"/>
    </source>
</evidence>
<feature type="domain" description="Bacterial sugar transferase" evidence="10">
    <location>
        <begin position="31"/>
        <end position="221"/>
    </location>
</feature>
<name>A0A1P8UU00_9RHOB</name>
<keyword evidence="4 11" id="KW-0808">Transferase</keyword>
<evidence type="ECO:0000256" key="5">
    <source>
        <dbReference type="ARBA" id="ARBA00022692"/>
    </source>
</evidence>
<feature type="transmembrane region" description="Helical" evidence="9">
    <location>
        <begin position="36"/>
        <end position="57"/>
    </location>
</feature>
<keyword evidence="12" id="KW-1185">Reference proteome</keyword>
<evidence type="ECO:0000256" key="4">
    <source>
        <dbReference type="ARBA" id="ARBA00022679"/>
    </source>
</evidence>
<protein>
    <submittedName>
        <fullName evidence="11">Undecaprenyl-phosphate galactose phosphotransferase, WbaP</fullName>
    </submittedName>
</protein>
<evidence type="ECO:0000256" key="2">
    <source>
        <dbReference type="ARBA" id="ARBA00006464"/>
    </source>
</evidence>
<keyword evidence="8" id="KW-0270">Exopolysaccharide synthesis</keyword>